<keyword evidence="2" id="KW-0378">Hydrolase</keyword>
<dbReference type="PANTHER" id="PTHR42663:SF6">
    <property type="entry name" value="HYDROLASE C777.06C-RELATED"/>
    <property type="match status" value="1"/>
</dbReference>
<dbReference type="InterPro" id="IPR036866">
    <property type="entry name" value="RibonucZ/Hydroxyglut_hydro"/>
</dbReference>
<accession>A0A368JQE3</accession>
<dbReference type="Pfam" id="PF12706">
    <property type="entry name" value="Lactamase_B_2"/>
    <property type="match status" value="1"/>
</dbReference>
<feature type="domain" description="Metallo-beta-lactamase" evidence="1">
    <location>
        <begin position="34"/>
        <end position="226"/>
    </location>
</feature>
<keyword evidence="3" id="KW-1185">Reference proteome</keyword>
<dbReference type="SUPFAM" id="SSF56281">
    <property type="entry name" value="Metallo-hydrolase/oxidoreductase"/>
    <property type="match status" value="1"/>
</dbReference>
<dbReference type="PANTHER" id="PTHR42663">
    <property type="entry name" value="HYDROLASE C777.06C-RELATED-RELATED"/>
    <property type="match status" value="1"/>
</dbReference>
<gene>
    <name evidence="2" type="ORF">DUE52_08635</name>
</gene>
<proteinExistence type="predicted"/>
<dbReference type="Proteomes" id="UP000253383">
    <property type="component" value="Unassembled WGS sequence"/>
</dbReference>
<name>A0A368JQE3_9BACT</name>
<organism evidence="2 3">
    <name type="scientific">Larkinella punicea</name>
    <dbReference type="NCBI Taxonomy" id="2315727"/>
    <lineage>
        <taxon>Bacteria</taxon>
        <taxon>Pseudomonadati</taxon>
        <taxon>Bacteroidota</taxon>
        <taxon>Cytophagia</taxon>
        <taxon>Cytophagales</taxon>
        <taxon>Spirosomataceae</taxon>
        <taxon>Larkinella</taxon>
    </lineage>
</organism>
<protein>
    <submittedName>
        <fullName evidence="2">MBL fold metallo-hydrolase</fullName>
    </submittedName>
</protein>
<dbReference type="RefSeq" id="WP_114405594.1">
    <property type="nucleotide sequence ID" value="NZ_QOWE01000006.1"/>
</dbReference>
<reference evidence="2 3" key="1">
    <citation type="submission" date="2018-07" db="EMBL/GenBank/DDBJ databases">
        <title>Genome analysis of Larkinella rosea.</title>
        <authorList>
            <person name="Zhou Z."/>
            <person name="Wang G."/>
        </authorList>
    </citation>
    <scope>NUCLEOTIDE SEQUENCE [LARGE SCALE GENOMIC DNA]</scope>
    <source>
        <strain evidence="3">zzj9</strain>
    </source>
</reference>
<dbReference type="Gene3D" id="3.60.15.10">
    <property type="entry name" value="Ribonuclease Z/Hydroxyacylglutathione hydrolase-like"/>
    <property type="match status" value="1"/>
</dbReference>
<evidence type="ECO:0000313" key="3">
    <source>
        <dbReference type="Proteomes" id="UP000253383"/>
    </source>
</evidence>
<sequence length="253" mass="29193">MIVTLLGTGTSSGVPLIGCACDVCRSIDFRDKRLRTSVHLDIDGKSFVVDTGPDFRQQMLRTGIQRLDAVLFTHEHKDHTAGLDEVRAYNFLQGQDVPVYAHQRVLNQLQTEYAYIFAEKKYPGIPRLQLNEIRNEPFEIEGVLFTPIDVLHHRLPVFGYRIHNFTYLTDLNYISDEELEKVYGTQILVLDALQIEPHISHFTLEQALALVERIRPEQTFFVHMSHKIGLHREIEKRLPPSIRLGYDGLKIEM</sequence>
<comment type="caution">
    <text evidence="2">The sequence shown here is derived from an EMBL/GenBank/DDBJ whole genome shotgun (WGS) entry which is preliminary data.</text>
</comment>
<dbReference type="OrthoDB" id="9781189at2"/>
<evidence type="ECO:0000259" key="1">
    <source>
        <dbReference type="SMART" id="SM00849"/>
    </source>
</evidence>
<dbReference type="AlphaFoldDB" id="A0A368JQE3"/>
<dbReference type="SMART" id="SM00849">
    <property type="entry name" value="Lactamase_B"/>
    <property type="match status" value="1"/>
</dbReference>
<dbReference type="InterPro" id="IPR001279">
    <property type="entry name" value="Metallo-B-lactamas"/>
</dbReference>
<dbReference type="GO" id="GO:0016787">
    <property type="term" value="F:hydrolase activity"/>
    <property type="evidence" value="ECO:0007669"/>
    <property type="project" value="UniProtKB-KW"/>
</dbReference>
<dbReference type="CDD" id="cd16279">
    <property type="entry name" value="metallo-hydrolase-like_MBL-fold"/>
    <property type="match status" value="1"/>
</dbReference>
<dbReference type="EMBL" id="QOWE01000006">
    <property type="protein sequence ID" value="RCR69897.1"/>
    <property type="molecule type" value="Genomic_DNA"/>
</dbReference>
<evidence type="ECO:0000313" key="2">
    <source>
        <dbReference type="EMBL" id="RCR69897.1"/>
    </source>
</evidence>